<gene>
    <name evidence="2" type="ORF">E4N86_04710</name>
</gene>
<dbReference type="AlphaFoldDB" id="A0A9Q9BCQ3"/>
<organism evidence="2 3">
    <name type="scientific">Treponema denticola</name>
    <dbReference type="NCBI Taxonomy" id="158"/>
    <lineage>
        <taxon>Bacteria</taxon>
        <taxon>Pseudomonadati</taxon>
        <taxon>Spirochaetota</taxon>
        <taxon>Spirochaetia</taxon>
        <taxon>Spirochaetales</taxon>
        <taxon>Treponemataceae</taxon>
        <taxon>Treponema</taxon>
    </lineage>
</organism>
<keyword evidence="1" id="KW-0812">Transmembrane</keyword>
<keyword evidence="1" id="KW-1133">Transmembrane helix</keyword>
<evidence type="ECO:0000313" key="3">
    <source>
        <dbReference type="Proteomes" id="UP001056981"/>
    </source>
</evidence>
<feature type="transmembrane region" description="Helical" evidence="1">
    <location>
        <begin position="110"/>
        <end position="128"/>
    </location>
</feature>
<proteinExistence type="predicted"/>
<reference evidence="2" key="1">
    <citation type="submission" date="2020-04" db="EMBL/GenBank/DDBJ databases">
        <title>Comparative genomics of oral phylogroup-2 Treponema strains.</title>
        <authorList>
            <person name="Zeng H."/>
            <person name="Chan Y.K."/>
            <person name="Watt R.M."/>
        </authorList>
    </citation>
    <scope>NUCLEOTIDE SEQUENCE</scope>
    <source>
        <strain evidence="2">OMZ 905</strain>
    </source>
</reference>
<keyword evidence="1" id="KW-0472">Membrane</keyword>
<protein>
    <submittedName>
        <fullName evidence="2">Uncharacterized protein</fullName>
    </submittedName>
</protein>
<evidence type="ECO:0000313" key="2">
    <source>
        <dbReference type="EMBL" id="UTD00041.1"/>
    </source>
</evidence>
<name>A0A9Q9BCQ3_TREDN</name>
<dbReference type="Proteomes" id="UP001056981">
    <property type="component" value="Chromosome"/>
</dbReference>
<accession>A0A9Q9BCQ3</accession>
<feature type="transmembrane region" description="Helical" evidence="1">
    <location>
        <begin position="21"/>
        <end position="40"/>
    </location>
</feature>
<evidence type="ECO:0000256" key="1">
    <source>
        <dbReference type="SAM" id="Phobius"/>
    </source>
</evidence>
<feature type="transmembrane region" description="Helical" evidence="1">
    <location>
        <begin position="46"/>
        <end position="67"/>
    </location>
</feature>
<sequence>MDNKLKHLEFIQNVIERMNNNSIQLKTWTILLVVGVLALAGKQESWFIMLCAMMPTGLFWLLNIHFLKIERAYRVLYDIVREKNEKDIDFSMDISNIRVPKKTMPTISHFYLPIMAALLIISWWLYFYS</sequence>
<dbReference type="EMBL" id="CP051635">
    <property type="protein sequence ID" value="UTD00041.1"/>
    <property type="molecule type" value="Genomic_DNA"/>
</dbReference>
<dbReference type="RefSeq" id="WP_253694765.1">
    <property type="nucleotide sequence ID" value="NZ_CP051522.1"/>
</dbReference>